<reference evidence="2 3" key="1">
    <citation type="submission" date="2018-03" db="EMBL/GenBank/DDBJ databases">
        <title>Genome sequencing of Simplicispira sp.</title>
        <authorList>
            <person name="Kim S.-J."/>
            <person name="Heo J."/>
            <person name="Kwon S.-W."/>
        </authorList>
    </citation>
    <scope>NUCLEOTIDE SEQUENCE [LARGE SCALE GENOMIC DNA]</scope>
    <source>
        <strain evidence="2 3">SC1-8</strain>
    </source>
</reference>
<sequence>MNTKHARQLAYASILLTPVTLMAVTALRWRTGPCAASAHASVWALMAFAALLTASKNPYRAIAACIMYLPVGYVFATEPCTAARSQGPGGLIYLLSPLFVLWILAGSFIGGWLLRVVFGLSPKAPQPAGGDPA</sequence>
<evidence type="ECO:0000313" key="2">
    <source>
        <dbReference type="EMBL" id="AVO42917.1"/>
    </source>
</evidence>
<keyword evidence="1" id="KW-0472">Membrane</keyword>
<dbReference type="KEGG" id="simp:C6571_17870"/>
<dbReference type="AlphaFoldDB" id="A0A2S0N4H2"/>
<protein>
    <submittedName>
        <fullName evidence="2">Uncharacterized protein</fullName>
    </submittedName>
</protein>
<keyword evidence="1" id="KW-0812">Transmembrane</keyword>
<keyword evidence="1" id="KW-1133">Transmembrane helix</keyword>
<evidence type="ECO:0000313" key="3">
    <source>
        <dbReference type="Proteomes" id="UP000239326"/>
    </source>
</evidence>
<feature type="transmembrane region" description="Helical" evidence="1">
    <location>
        <begin position="59"/>
        <end position="76"/>
    </location>
</feature>
<dbReference type="RefSeq" id="WP_106447892.1">
    <property type="nucleotide sequence ID" value="NZ_CP027669.1"/>
</dbReference>
<feature type="transmembrane region" description="Helical" evidence="1">
    <location>
        <begin position="91"/>
        <end position="114"/>
    </location>
</feature>
<evidence type="ECO:0000256" key="1">
    <source>
        <dbReference type="SAM" id="Phobius"/>
    </source>
</evidence>
<dbReference type="EMBL" id="CP027669">
    <property type="protein sequence ID" value="AVO42917.1"/>
    <property type="molecule type" value="Genomic_DNA"/>
</dbReference>
<proteinExistence type="predicted"/>
<feature type="transmembrane region" description="Helical" evidence="1">
    <location>
        <begin position="9"/>
        <end position="29"/>
    </location>
</feature>
<accession>A0A2S0N4H2</accession>
<keyword evidence="3" id="KW-1185">Reference proteome</keyword>
<name>A0A2S0N4H2_9BURK</name>
<feature type="transmembrane region" description="Helical" evidence="1">
    <location>
        <begin position="35"/>
        <end position="52"/>
    </location>
</feature>
<dbReference type="Proteomes" id="UP000239326">
    <property type="component" value="Chromosome"/>
</dbReference>
<organism evidence="2 3">
    <name type="scientific">Simplicispira suum</name>
    <dbReference type="NCBI Taxonomy" id="2109915"/>
    <lineage>
        <taxon>Bacteria</taxon>
        <taxon>Pseudomonadati</taxon>
        <taxon>Pseudomonadota</taxon>
        <taxon>Betaproteobacteria</taxon>
        <taxon>Burkholderiales</taxon>
        <taxon>Comamonadaceae</taxon>
        <taxon>Simplicispira</taxon>
    </lineage>
</organism>
<gene>
    <name evidence="2" type="ORF">C6571_17870</name>
</gene>